<organism evidence="1">
    <name type="scientific">bioreactor metagenome</name>
    <dbReference type="NCBI Taxonomy" id="1076179"/>
    <lineage>
        <taxon>unclassified sequences</taxon>
        <taxon>metagenomes</taxon>
        <taxon>ecological metagenomes</taxon>
    </lineage>
</organism>
<evidence type="ECO:0000313" key="1">
    <source>
        <dbReference type="EMBL" id="MPN04226.1"/>
    </source>
</evidence>
<gene>
    <name evidence="1" type="ORF">SDC9_151462</name>
</gene>
<sequence length="127" mass="13574">MLAHTQVHIVDGGSVRLRRGLAAKAQLQRKIGEQASRESLHVLHACHQRPYGVDASSAQHKGAAGIAVVVRVIDAHMKASIELAVTIHAQCTMVRTGTGVRFHGIQPNPFATVAIAHADRPGRDAIK</sequence>
<accession>A0A645ES03</accession>
<dbReference type="AlphaFoldDB" id="A0A645ES03"/>
<dbReference type="EMBL" id="VSSQ01050154">
    <property type="protein sequence ID" value="MPN04226.1"/>
    <property type="molecule type" value="Genomic_DNA"/>
</dbReference>
<protein>
    <submittedName>
        <fullName evidence="1">Uncharacterized protein</fullName>
    </submittedName>
</protein>
<name>A0A645ES03_9ZZZZ</name>
<reference evidence="1" key="1">
    <citation type="submission" date="2019-08" db="EMBL/GenBank/DDBJ databases">
        <authorList>
            <person name="Kucharzyk K."/>
            <person name="Murdoch R.W."/>
            <person name="Higgins S."/>
            <person name="Loffler F."/>
        </authorList>
    </citation>
    <scope>NUCLEOTIDE SEQUENCE</scope>
</reference>
<proteinExistence type="predicted"/>
<comment type="caution">
    <text evidence="1">The sequence shown here is derived from an EMBL/GenBank/DDBJ whole genome shotgun (WGS) entry which is preliminary data.</text>
</comment>